<evidence type="ECO:0000313" key="2">
    <source>
        <dbReference type="EMBL" id="MFB8767374.1"/>
    </source>
</evidence>
<dbReference type="RefSeq" id="WP_238543808.1">
    <property type="nucleotide sequence ID" value="NZ_JAYMRS010000001.1"/>
</dbReference>
<sequence>MNTHEISIRHDSLLNALFRGVPKKPDVAETSSHHAPRHRQENRTITQPFPHRKAGLLNQARHLLKKRHTHGIRREWINIQGFIVYKMGIFILNRPNNETPSPLRNSKAN</sequence>
<reference evidence="2 3" key="1">
    <citation type="submission" date="2024-01" db="EMBL/GenBank/DDBJ databases">
        <title>Genome mining of biosynthetic gene clusters to explore secondary metabolites of Streptomyces sp.</title>
        <authorList>
            <person name="Baig A."/>
            <person name="Ajitkumar Shintre N."/>
            <person name="Kumar H."/>
            <person name="Anbarasu A."/>
            <person name="Ramaiah S."/>
        </authorList>
    </citation>
    <scope>NUCLEOTIDE SEQUENCE [LARGE SCALE GENOMIC DNA]</scope>
    <source>
        <strain evidence="2 3">A01</strain>
    </source>
</reference>
<proteinExistence type="predicted"/>
<accession>A0ABV5DS17</accession>
<dbReference type="EMBL" id="JAYMRS010000001">
    <property type="protein sequence ID" value="MFB8767374.1"/>
    <property type="molecule type" value="Genomic_DNA"/>
</dbReference>
<evidence type="ECO:0000313" key="3">
    <source>
        <dbReference type="Proteomes" id="UP001585053"/>
    </source>
</evidence>
<feature type="region of interest" description="Disordered" evidence="1">
    <location>
        <begin position="24"/>
        <end position="50"/>
    </location>
</feature>
<evidence type="ECO:0000256" key="1">
    <source>
        <dbReference type="SAM" id="MobiDB-lite"/>
    </source>
</evidence>
<gene>
    <name evidence="2" type="ORF">VSQ78_06635</name>
</gene>
<organism evidence="2 3">
    <name type="scientific">Nocardiopsis alba</name>
    <dbReference type="NCBI Taxonomy" id="53437"/>
    <lineage>
        <taxon>Bacteria</taxon>
        <taxon>Bacillati</taxon>
        <taxon>Actinomycetota</taxon>
        <taxon>Actinomycetes</taxon>
        <taxon>Streptosporangiales</taxon>
        <taxon>Nocardiopsidaceae</taxon>
        <taxon>Nocardiopsis</taxon>
    </lineage>
</organism>
<keyword evidence="3" id="KW-1185">Reference proteome</keyword>
<name>A0ABV5DS17_9ACTN</name>
<dbReference type="Proteomes" id="UP001585053">
    <property type="component" value="Unassembled WGS sequence"/>
</dbReference>
<evidence type="ECO:0008006" key="4">
    <source>
        <dbReference type="Google" id="ProtNLM"/>
    </source>
</evidence>
<protein>
    <recommendedName>
        <fullName evidence="4">Transposase</fullName>
    </recommendedName>
</protein>
<comment type="caution">
    <text evidence="2">The sequence shown here is derived from an EMBL/GenBank/DDBJ whole genome shotgun (WGS) entry which is preliminary data.</text>
</comment>